<evidence type="ECO:0000313" key="1">
    <source>
        <dbReference type="EMBL" id="KAA8569308.1"/>
    </source>
</evidence>
<reference evidence="1 2" key="1">
    <citation type="submission" date="2019-06" db="EMBL/GenBank/DDBJ databases">
        <title>Genome Sequence of the Brown Rot Fungal Pathogen Monilinia fructicola.</title>
        <authorList>
            <person name="De Miccolis Angelini R.M."/>
            <person name="Landi L."/>
            <person name="Abate D."/>
            <person name="Pollastro S."/>
            <person name="Romanazzi G."/>
            <person name="Faretra F."/>
        </authorList>
    </citation>
    <scope>NUCLEOTIDE SEQUENCE [LARGE SCALE GENOMIC DNA]</scope>
    <source>
        <strain evidence="1 2">Mfrc123</strain>
    </source>
</reference>
<proteinExistence type="predicted"/>
<keyword evidence="2" id="KW-1185">Reference proteome</keyword>
<protein>
    <recommendedName>
        <fullName evidence="3">Translocation protein sec72</fullName>
    </recommendedName>
</protein>
<organism evidence="1 2">
    <name type="scientific">Monilinia fructicola</name>
    <name type="common">Brown rot fungus</name>
    <name type="synonym">Ciboria fructicola</name>
    <dbReference type="NCBI Taxonomy" id="38448"/>
    <lineage>
        <taxon>Eukaryota</taxon>
        <taxon>Fungi</taxon>
        <taxon>Dikarya</taxon>
        <taxon>Ascomycota</taxon>
        <taxon>Pezizomycotina</taxon>
        <taxon>Leotiomycetes</taxon>
        <taxon>Helotiales</taxon>
        <taxon>Sclerotiniaceae</taxon>
        <taxon>Monilinia</taxon>
    </lineage>
</organism>
<evidence type="ECO:0000313" key="2">
    <source>
        <dbReference type="Proteomes" id="UP000322873"/>
    </source>
</evidence>
<dbReference type="EMBL" id="VICG01000008">
    <property type="protein sequence ID" value="KAA8569308.1"/>
    <property type="molecule type" value="Genomic_DNA"/>
</dbReference>
<name>A0A5M9JII9_MONFR</name>
<dbReference type="AlphaFoldDB" id="A0A5M9JII9"/>
<dbReference type="VEuPathDB" id="FungiDB:MFRU_004g01340"/>
<dbReference type="Proteomes" id="UP000322873">
    <property type="component" value="Unassembled WGS sequence"/>
</dbReference>
<dbReference type="SUPFAM" id="SSF48452">
    <property type="entry name" value="TPR-like"/>
    <property type="match status" value="1"/>
</dbReference>
<evidence type="ECO:0008006" key="3">
    <source>
        <dbReference type="Google" id="ProtNLM"/>
    </source>
</evidence>
<gene>
    <name evidence="1" type="ORF">EYC84_000965</name>
</gene>
<comment type="caution">
    <text evidence="1">The sequence shown here is derived from an EMBL/GenBank/DDBJ whole genome shotgun (WGS) entry which is preliminary data.</text>
</comment>
<sequence>MASQTSKSDPPGETPIRPYIPMIPDTARAPATKQASKKYINLQLIKSCALLASSEPARALEYVEEALFVAEEKNLFYEISKCYLYRGLCFMALERWMEARVAFVRGVNVRGWGRRVEGLMREAQGHVDEERKLVGKKGKFENEAEQ</sequence>
<accession>A0A5M9JII9</accession>
<dbReference type="InterPro" id="IPR011990">
    <property type="entry name" value="TPR-like_helical_dom_sf"/>
</dbReference>